<evidence type="ECO:0000313" key="1">
    <source>
        <dbReference type="EMBL" id="KAK9121077.1"/>
    </source>
</evidence>
<dbReference type="AlphaFoldDB" id="A0AAP0ISQ3"/>
<reference evidence="1 2" key="1">
    <citation type="submission" date="2024-01" db="EMBL/GenBank/DDBJ databases">
        <title>Genome assemblies of Stephania.</title>
        <authorList>
            <person name="Yang L."/>
        </authorList>
    </citation>
    <scope>NUCLEOTIDE SEQUENCE [LARGE SCALE GENOMIC DNA]</scope>
    <source>
        <strain evidence="1">YNDBR</strain>
        <tissue evidence="1">Leaf</tissue>
    </source>
</reference>
<organism evidence="1 2">
    <name type="scientific">Stephania yunnanensis</name>
    <dbReference type="NCBI Taxonomy" id="152371"/>
    <lineage>
        <taxon>Eukaryota</taxon>
        <taxon>Viridiplantae</taxon>
        <taxon>Streptophyta</taxon>
        <taxon>Embryophyta</taxon>
        <taxon>Tracheophyta</taxon>
        <taxon>Spermatophyta</taxon>
        <taxon>Magnoliopsida</taxon>
        <taxon>Ranunculales</taxon>
        <taxon>Menispermaceae</taxon>
        <taxon>Menispermoideae</taxon>
        <taxon>Cissampelideae</taxon>
        <taxon>Stephania</taxon>
    </lineage>
</organism>
<gene>
    <name evidence="1" type="ORF">Syun_018694</name>
</gene>
<evidence type="ECO:0000313" key="2">
    <source>
        <dbReference type="Proteomes" id="UP001420932"/>
    </source>
</evidence>
<dbReference type="EMBL" id="JBBNAF010000008">
    <property type="protein sequence ID" value="KAK9121077.1"/>
    <property type="molecule type" value="Genomic_DNA"/>
</dbReference>
<comment type="caution">
    <text evidence="1">The sequence shown here is derived from an EMBL/GenBank/DDBJ whole genome shotgun (WGS) entry which is preliminary data.</text>
</comment>
<name>A0AAP0ISQ3_9MAGN</name>
<dbReference type="Proteomes" id="UP001420932">
    <property type="component" value="Unassembled WGS sequence"/>
</dbReference>
<accession>A0AAP0ISQ3</accession>
<protein>
    <submittedName>
        <fullName evidence="1">Uncharacterized protein</fullName>
    </submittedName>
</protein>
<keyword evidence="2" id="KW-1185">Reference proteome</keyword>
<proteinExistence type="predicted"/>
<sequence>MTQESNTQEPLTTTAVYLFSRSMRLMSYMNSSILFERFLHPAAVDHTSGYASAHSPKSSTNLQHVPSSRQHILNFLRMHIVEFSQIDARALVLLISSN</sequence>